<proteinExistence type="predicted"/>
<protein>
    <submittedName>
        <fullName evidence="2">Putative</fullName>
    </submittedName>
</protein>
<dbReference type="Proteomes" id="UP000046090">
    <property type="component" value="Unassembled WGS sequence"/>
</dbReference>
<keyword evidence="1" id="KW-0175">Coiled coil</keyword>
<gene>
    <name evidence="2" type="ORF">HHE01_09120</name>
</gene>
<organism evidence="2 3">
    <name type="scientific">Helicobacter heilmannii</name>
    <dbReference type="NCBI Taxonomy" id="35817"/>
    <lineage>
        <taxon>Bacteria</taxon>
        <taxon>Pseudomonadati</taxon>
        <taxon>Campylobacterota</taxon>
        <taxon>Epsilonproteobacteria</taxon>
        <taxon>Campylobacterales</taxon>
        <taxon>Helicobacteraceae</taxon>
        <taxon>Helicobacter</taxon>
    </lineage>
</organism>
<name>A0A0K2XJE2_HELHE</name>
<dbReference type="STRING" id="1216962.BN341_2990"/>
<feature type="coiled-coil region" evidence="1">
    <location>
        <begin position="43"/>
        <end position="105"/>
    </location>
</feature>
<evidence type="ECO:0000313" key="3">
    <source>
        <dbReference type="Proteomes" id="UP000046090"/>
    </source>
</evidence>
<dbReference type="EMBL" id="CDMK01000001">
    <property type="protein sequence ID" value="CRI34066.1"/>
    <property type="molecule type" value="Genomic_DNA"/>
</dbReference>
<accession>A0A0K2XJE2</accession>
<evidence type="ECO:0000256" key="1">
    <source>
        <dbReference type="SAM" id="Coils"/>
    </source>
</evidence>
<reference evidence="3" key="1">
    <citation type="submission" date="2014-12" db="EMBL/GenBank/DDBJ databases">
        <authorList>
            <person name="Smet A."/>
        </authorList>
    </citation>
    <scope>NUCLEOTIDE SEQUENCE [LARGE SCALE GENOMIC DNA]</scope>
</reference>
<evidence type="ECO:0000313" key="2">
    <source>
        <dbReference type="EMBL" id="CRI34066.1"/>
    </source>
</evidence>
<keyword evidence="3" id="KW-1185">Reference proteome</keyword>
<sequence length="320" mass="36059">MLHAAAVITLDVQANARLATSNANEGTMIAKIQEHLHLFSQLLMRAREQAATLESMRHTLEQSQALSEANIAPLEPMRAYLEQELQHAKEQEQELQTRLSAYEHAQNAQLARLKHACAWLDFGTATLKSPNKHAQELLNQLKEQNPPLAPKPLSVLLCQKMQARESQEQHQERLKSMQEALLRGDFTHYEELQAKDFQELASFSANAPKLPIHALEQRLAELQHRFAKNPLEQQIKSLNKKLATDLKQAKDTNTRASAYAAYNQQARGLELKLLLELTRHLAFLNETMAMQVGVLAKSANTPLNPPLNTHTPLNAYGFPN</sequence>
<dbReference type="AlphaFoldDB" id="A0A0K2XJE2"/>